<sequence length="353" mass="39113">MRKGSRRGSSSPPFPLPLDLVLEIAALSDPATLPYLHRRIADPAFHGRLRLRHADRFVPSSCAATWSIRMDQYLVDYDTGQLAAAGCFPSGEPSRLHEPVAARDGLVLVPNVAAEELRVCSPVTGRSQTIHRGATFHGQYVLLVGDGDGGVIGRSFQVLKVTSVMSKRSRCHCLQIQTFSSVHGAWSPRIRVRLLANGAVHWLCRSDTTYYIFKLDVGEASAKVTATKLSASFHGAYGRAAAGQKHILLATKPACMNLCVLVTDSDRISVWSQSGCSPARWGERPEAVIKIDAVMNFTSWLGRRWQTCKVRLEWFAERSGVVLIVAPGSRYFWLDLRTKEIFRWLQLFLGLPL</sequence>
<name>A0A4U6V779_SETVI</name>
<dbReference type="AlphaFoldDB" id="A0A4U6V779"/>
<evidence type="ECO:0000313" key="3">
    <source>
        <dbReference type="Proteomes" id="UP000298652"/>
    </source>
</evidence>
<dbReference type="Proteomes" id="UP000298652">
    <property type="component" value="Chromosome 3"/>
</dbReference>
<proteinExistence type="predicted"/>
<dbReference type="EMBL" id="CM016554">
    <property type="protein sequence ID" value="TKW25091.1"/>
    <property type="molecule type" value="Genomic_DNA"/>
</dbReference>
<gene>
    <name evidence="2" type="ORF">SEVIR_3G093900v2</name>
</gene>
<dbReference type="OMA" id="AIAVGWH"/>
<organism evidence="2 3">
    <name type="scientific">Setaria viridis</name>
    <name type="common">Green bristlegrass</name>
    <name type="synonym">Setaria italica subsp. viridis</name>
    <dbReference type="NCBI Taxonomy" id="4556"/>
    <lineage>
        <taxon>Eukaryota</taxon>
        <taxon>Viridiplantae</taxon>
        <taxon>Streptophyta</taxon>
        <taxon>Embryophyta</taxon>
        <taxon>Tracheophyta</taxon>
        <taxon>Spermatophyta</taxon>
        <taxon>Magnoliopsida</taxon>
        <taxon>Liliopsida</taxon>
        <taxon>Poales</taxon>
        <taxon>Poaceae</taxon>
        <taxon>PACMAD clade</taxon>
        <taxon>Panicoideae</taxon>
        <taxon>Panicodae</taxon>
        <taxon>Paniceae</taxon>
        <taxon>Cenchrinae</taxon>
        <taxon>Setaria</taxon>
    </lineage>
</organism>
<dbReference type="InterPro" id="IPR056016">
    <property type="entry name" value="DUF7595"/>
</dbReference>
<feature type="domain" description="DUF7595" evidence="1">
    <location>
        <begin position="97"/>
        <end position="341"/>
    </location>
</feature>
<dbReference type="Gramene" id="TKW25091">
    <property type="protein sequence ID" value="TKW25091"/>
    <property type="gene ID" value="SEVIR_3G093900v2"/>
</dbReference>
<keyword evidence="3" id="KW-1185">Reference proteome</keyword>
<evidence type="ECO:0000259" key="1">
    <source>
        <dbReference type="Pfam" id="PF24523"/>
    </source>
</evidence>
<accession>A0A4U6V779</accession>
<reference evidence="2" key="1">
    <citation type="submission" date="2019-03" db="EMBL/GenBank/DDBJ databases">
        <title>WGS assembly of Setaria viridis.</title>
        <authorList>
            <person name="Huang P."/>
            <person name="Jenkins J."/>
            <person name="Grimwood J."/>
            <person name="Barry K."/>
            <person name="Healey A."/>
            <person name="Mamidi S."/>
            <person name="Sreedasyam A."/>
            <person name="Shu S."/>
            <person name="Feldman M."/>
            <person name="Wu J."/>
            <person name="Yu Y."/>
            <person name="Chen C."/>
            <person name="Johnson J."/>
            <person name="Rokhsar D."/>
            <person name="Baxter I."/>
            <person name="Schmutz J."/>
            <person name="Brutnell T."/>
            <person name="Kellogg E."/>
        </authorList>
    </citation>
    <scope>NUCLEOTIDE SEQUENCE [LARGE SCALE GENOMIC DNA]</scope>
</reference>
<dbReference type="PANTHER" id="PTHR35828">
    <property type="entry name" value="OS08G0203800 PROTEIN-RELATED"/>
    <property type="match status" value="1"/>
</dbReference>
<dbReference type="PANTHER" id="PTHR35828:SF23">
    <property type="entry name" value="F-BOX DOMAIN-CONTAINING PROTEIN"/>
    <property type="match status" value="1"/>
</dbReference>
<dbReference type="Pfam" id="PF24523">
    <property type="entry name" value="DUF7595"/>
    <property type="match status" value="1"/>
</dbReference>
<protein>
    <recommendedName>
        <fullName evidence="1">DUF7595 domain-containing protein</fullName>
    </recommendedName>
</protein>
<evidence type="ECO:0000313" key="2">
    <source>
        <dbReference type="EMBL" id="TKW25091.1"/>
    </source>
</evidence>